<gene>
    <name evidence="2" type="ORF">OMAG_000803</name>
</gene>
<evidence type="ECO:0000313" key="2">
    <source>
        <dbReference type="EMBL" id="KJJ85333.1"/>
    </source>
</evidence>
<keyword evidence="1" id="KW-0812">Transmembrane</keyword>
<evidence type="ECO:0000313" key="3">
    <source>
        <dbReference type="Proteomes" id="UP000033428"/>
    </source>
</evidence>
<reference evidence="2 3" key="1">
    <citation type="submission" date="2015-02" db="EMBL/GenBank/DDBJ databases">
        <title>Single-cell genomics of uncultivated deep-branching MTB reveals a conserved set of magnetosome genes.</title>
        <authorList>
            <person name="Kolinko S."/>
            <person name="Richter M."/>
            <person name="Glockner F.O."/>
            <person name="Brachmann A."/>
            <person name="Schuler D."/>
        </authorList>
    </citation>
    <scope>NUCLEOTIDE SEQUENCE [LARGE SCALE GENOMIC DNA]</scope>
    <source>
        <strain evidence="2">SKK-01</strain>
    </source>
</reference>
<accession>A0A0F0CPT2</accession>
<comment type="caution">
    <text evidence="2">The sequence shown here is derived from an EMBL/GenBank/DDBJ whole genome shotgun (WGS) entry which is preliminary data.</text>
</comment>
<sequence length="230" mass="26511">MKIIIKYVIISFIIFLGSSIIKTYAADVPTTMTGTTEDPSWTTIKTINPTEEVFESILRNHLNFGQSWSVGATPYTLDKIWIKGNKFRNYQFEIQLYEMMSPDITYNELSSNLFLEPQYATTSDSASSQWVIFDVENITLNPNSYYLFKFIDNGNPIFRWFEGDSYALGTASIQKTYIPTKDFSFAIEEHSQGIYAPEMPWWGIILALGSVFLITKFNFSAVRKRILNRK</sequence>
<keyword evidence="1" id="KW-1133">Transmembrane helix</keyword>
<keyword evidence="1" id="KW-0472">Membrane</keyword>
<feature type="transmembrane region" description="Helical" evidence="1">
    <location>
        <begin position="199"/>
        <end position="219"/>
    </location>
</feature>
<protein>
    <submittedName>
        <fullName evidence="2">Membrane protein</fullName>
    </submittedName>
</protein>
<dbReference type="Proteomes" id="UP000033428">
    <property type="component" value="Unassembled WGS sequence"/>
</dbReference>
<dbReference type="EMBL" id="JYNY01000179">
    <property type="protein sequence ID" value="KJJ85333.1"/>
    <property type="molecule type" value="Genomic_DNA"/>
</dbReference>
<proteinExistence type="predicted"/>
<organism evidence="2 3">
    <name type="scientific">Candidatus Omnitrophus magneticus</name>
    <dbReference type="NCBI Taxonomy" id="1609969"/>
    <lineage>
        <taxon>Bacteria</taxon>
        <taxon>Pseudomonadati</taxon>
        <taxon>Candidatus Omnitrophota</taxon>
        <taxon>Candidatus Omnitrophus</taxon>
    </lineage>
</organism>
<evidence type="ECO:0000256" key="1">
    <source>
        <dbReference type="SAM" id="Phobius"/>
    </source>
</evidence>
<name>A0A0F0CPT2_9BACT</name>
<dbReference type="AlphaFoldDB" id="A0A0F0CPT2"/>
<keyword evidence="3" id="KW-1185">Reference proteome</keyword>